<gene>
    <name evidence="1" type="ORF">BELL_0006g00230</name>
</gene>
<reference evidence="1 2" key="1">
    <citation type="submission" date="2017-12" db="EMBL/GenBank/DDBJ databases">
        <title>Comparative genomics of Botrytis spp.</title>
        <authorList>
            <person name="Valero-Jimenez C.A."/>
            <person name="Tapia P."/>
            <person name="Veloso J."/>
            <person name="Silva-Moreno E."/>
            <person name="Staats M."/>
            <person name="Valdes J.H."/>
            <person name="Van Kan J.A.L."/>
        </authorList>
    </citation>
    <scope>NUCLEOTIDE SEQUENCE [LARGE SCALE GENOMIC DNA]</scope>
    <source>
        <strain evidence="1 2">Be9601</strain>
    </source>
</reference>
<accession>A0A4Z1KH73</accession>
<protein>
    <submittedName>
        <fullName evidence="1">Uncharacterized protein</fullName>
    </submittedName>
</protein>
<dbReference type="EMBL" id="PQXM01000006">
    <property type="protein sequence ID" value="TGO80513.1"/>
    <property type="molecule type" value="Genomic_DNA"/>
</dbReference>
<evidence type="ECO:0000313" key="1">
    <source>
        <dbReference type="EMBL" id="TGO80513.1"/>
    </source>
</evidence>
<proteinExistence type="predicted"/>
<comment type="caution">
    <text evidence="1">The sequence shown here is derived from an EMBL/GenBank/DDBJ whole genome shotgun (WGS) entry which is preliminary data.</text>
</comment>
<dbReference type="AlphaFoldDB" id="A0A4Z1KH73"/>
<evidence type="ECO:0000313" key="2">
    <source>
        <dbReference type="Proteomes" id="UP000297229"/>
    </source>
</evidence>
<name>A0A4Z1KH73_9HELO</name>
<sequence length="147" mass="16653">MDSNLDEIYHGRRKWGRDQTCSTTTYIRIPNAWILSGHQTVHAHAVVDVLASCWYSSSSGGRYNMYGADGTELKAPKHRVYHIDTLALLSVDIPQPPLAPDGFAYLSRARITNHDSRLTIHNATSNLVSIINKENGSCWMPRWWKTQ</sequence>
<organism evidence="1 2">
    <name type="scientific">Botrytis elliptica</name>
    <dbReference type="NCBI Taxonomy" id="278938"/>
    <lineage>
        <taxon>Eukaryota</taxon>
        <taxon>Fungi</taxon>
        <taxon>Dikarya</taxon>
        <taxon>Ascomycota</taxon>
        <taxon>Pezizomycotina</taxon>
        <taxon>Leotiomycetes</taxon>
        <taxon>Helotiales</taxon>
        <taxon>Sclerotiniaceae</taxon>
        <taxon>Botrytis</taxon>
    </lineage>
</organism>
<dbReference type="Proteomes" id="UP000297229">
    <property type="component" value="Unassembled WGS sequence"/>
</dbReference>
<keyword evidence="2" id="KW-1185">Reference proteome</keyword>